<name>A0ABV9LZB4_9ALTE</name>
<evidence type="ECO:0000313" key="3">
    <source>
        <dbReference type="Proteomes" id="UP001595897"/>
    </source>
</evidence>
<dbReference type="InterPro" id="IPR021367">
    <property type="entry name" value="DUF2982"/>
</dbReference>
<keyword evidence="1" id="KW-1133">Transmembrane helix</keyword>
<feature type="transmembrane region" description="Helical" evidence="1">
    <location>
        <begin position="44"/>
        <end position="65"/>
    </location>
</feature>
<accession>A0ABV9LZB4</accession>
<reference evidence="3" key="1">
    <citation type="journal article" date="2019" name="Int. J. Syst. Evol. Microbiol.">
        <title>The Global Catalogue of Microorganisms (GCM) 10K type strain sequencing project: providing services to taxonomists for standard genome sequencing and annotation.</title>
        <authorList>
            <consortium name="The Broad Institute Genomics Platform"/>
            <consortium name="The Broad Institute Genome Sequencing Center for Infectious Disease"/>
            <person name="Wu L."/>
            <person name="Ma J."/>
        </authorList>
    </citation>
    <scope>NUCLEOTIDE SEQUENCE [LARGE SCALE GENOMIC DNA]</scope>
    <source>
        <strain evidence="3">KACC 12507</strain>
    </source>
</reference>
<sequence length="245" mass="27438">MSGNETSDTIYIRGVSSHNGITTLIVGGVALMIGNLTITLLPELFFLAGILVIAAGIIALTMGFFKIREPKYSLEITKQHLVYHHRLGKWRIEWDNLQRVDVPRVHKGLEHIDLEMVGFRLKDPEAMLANISPRLITHLLMEQRPLVAQIELSNCESGRCYGDDLIEDAKYKMRSGELIKGVTAMFANRMRKLQSGLGYDVFISVNELDRSAHEFVALIRQCHDSVKASAVRADDTHNSAAPIQD</sequence>
<gene>
    <name evidence="2" type="ORF">ACFO4O_12450</name>
</gene>
<feature type="transmembrane region" description="Helical" evidence="1">
    <location>
        <begin position="21"/>
        <end position="38"/>
    </location>
</feature>
<comment type="caution">
    <text evidence="2">The sequence shown here is derived from an EMBL/GenBank/DDBJ whole genome shotgun (WGS) entry which is preliminary data.</text>
</comment>
<dbReference type="Proteomes" id="UP001595897">
    <property type="component" value="Unassembled WGS sequence"/>
</dbReference>
<keyword evidence="1" id="KW-0812">Transmembrane</keyword>
<organism evidence="2 3">
    <name type="scientific">Glaciecola siphonariae</name>
    <dbReference type="NCBI Taxonomy" id="521012"/>
    <lineage>
        <taxon>Bacteria</taxon>
        <taxon>Pseudomonadati</taxon>
        <taxon>Pseudomonadota</taxon>
        <taxon>Gammaproteobacteria</taxon>
        <taxon>Alteromonadales</taxon>
        <taxon>Alteromonadaceae</taxon>
        <taxon>Glaciecola</taxon>
    </lineage>
</organism>
<dbReference type="Pfam" id="PF11201">
    <property type="entry name" value="DUF2982"/>
    <property type="match status" value="1"/>
</dbReference>
<protein>
    <submittedName>
        <fullName evidence="2">DUF2982 domain-containing protein</fullName>
    </submittedName>
</protein>
<evidence type="ECO:0000313" key="2">
    <source>
        <dbReference type="EMBL" id="MFC4700975.1"/>
    </source>
</evidence>
<dbReference type="RefSeq" id="WP_382409005.1">
    <property type="nucleotide sequence ID" value="NZ_JBHSGU010000005.1"/>
</dbReference>
<keyword evidence="1" id="KW-0472">Membrane</keyword>
<evidence type="ECO:0000256" key="1">
    <source>
        <dbReference type="SAM" id="Phobius"/>
    </source>
</evidence>
<dbReference type="EMBL" id="JBHSGU010000005">
    <property type="protein sequence ID" value="MFC4700975.1"/>
    <property type="molecule type" value="Genomic_DNA"/>
</dbReference>
<proteinExistence type="predicted"/>
<keyword evidence="3" id="KW-1185">Reference proteome</keyword>